<dbReference type="InterPro" id="IPR036291">
    <property type="entry name" value="NAD(P)-bd_dom_sf"/>
</dbReference>
<dbReference type="Pfam" id="PF00106">
    <property type="entry name" value="adh_short"/>
    <property type="match status" value="1"/>
</dbReference>
<reference evidence="1 2" key="1">
    <citation type="submission" date="2020-07" db="EMBL/GenBank/DDBJ databases">
        <title>Sequencing the genomes of 1000 actinobacteria strains.</title>
        <authorList>
            <person name="Klenk H.-P."/>
        </authorList>
    </citation>
    <scope>NUCLEOTIDE SEQUENCE [LARGE SCALE GENOMIC DNA]</scope>
    <source>
        <strain evidence="1 2">DSM 24723</strain>
    </source>
</reference>
<dbReference type="InterPro" id="IPR002347">
    <property type="entry name" value="SDR_fam"/>
</dbReference>
<evidence type="ECO:0000313" key="2">
    <source>
        <dbReference type="Proteomes" id="UP000592181"/>
    </source>
</evidence>
<accession>A0A852XDS4</accession>
<dbReference type="Gene3D" id="3.40.50.720">
    <property type="entry name" value="NAD(P)-binding Rossmann-like Domain"/>
    <property type="match status" value="1"/>
</dbReference>
<evidence type="ECO:0000313" key="1">
    <source>
        <dbReference type="EMBL" id="NYG36635.1"/>
    </source>
</evidence>
<sequence length="317" mass="34137">MQLPDAVDRAIDTALDRMIVPGYTSIGLAVRRRLDTWPDDPGPEALAGRGVLVTGGSSGLGAQTVADLAALGAYVHVVVRSEDKAREALTELGVLDACTIWRCDLGDLDDVRDLVDRLVGAKVALRGIVHNAGVMPPERSESPQGHELSMAVHLLGPVLLTELLQPVLEEDARVVFVTSGGMYAQELRADDPEYVDGEYSPTTAYARSKRAQVELLPALTRRWPGMTVHATHPGWAATPGVTDSLPTFAKVMAPVLRDASAGADTTVWLMATEPAPEGGRLWQDRAPRPSTWLGLKATDRASRDRMLTWTLDALDLP</sequence>
<proteinExistence type="predicted"/>
<dbReference type="RefSeq" id="WP_179462105.1">
    <property type="nucleotide sequence ID" value="NZ_JACBZX010000001.1"/>
</dbReference>
<dbReference type="EMBL" id="JACBZX010000001">
    <property type="protein sequence ID" value="NYG36635.1"/>
    <property type="molecule type" value="Genomic_DNA"/>
</dbReference>
<dbReference type="PANTHER" id="PTHR44656:SF7">
    <property type="entry name" value="DEHYDROGENASE_REDUCTASE SDR FAMILY MEMBER 12"/>
    <property type="match status" value="1"/>
</dbReference>
<dbReference type="AlphaFoldDB" id="A0A852XDS4"/>
<dbReference type="Proteomes" id="UP000592181">
    <property type="component" value="Unassembled WGS sequence"/>
</dbReference>
<comment type="caution">
    <text evidence="1">The sequence shown here is derived from an EMBL/GenBank/DDBJ whole genome shotgun (WGS) entry which is preliminary data.</text>
</comment>
<dbReference type="PRINTS" id="PR00081">
    <property type="entry name" value="GDHRDH"/>
</dbReference>
<dbReference type="InterPro" id="IPR052992">
    <property type="entry name" value="SDR_member_12"/>
</dbReference>
<name>A0A852XDS4_9MICO</name>
<protein>
    <submittedName>
        <fullName evidence="1">NAD(P)-dependent dehydrogenase (Short-subunit alcohol dehydrogenase family)</fullName>
    </submittedName>
</protein>
<organism evidence="1 2">
    <name type="scientific">Janibacter alkaliphilus</name>
    <dbReference type="NCBI Taxonomy" id="1069963"/>
    <lineage>
        <taxon>Bacteria</taxon>
        <taxon>Bacillati</taxon>
        <taxon>Actinomycetota</taxon>
        <taxon>Actinomycetes</taxon>
        <taxon>Micrococcales</taxon>
        <taxon>Intrasporangiaceae</taxon>
        <taxon>Janibacter</taxon>
    </lineage>
</organism>
<dbReference type="PANTHER" id="PTHR44656">
    <property type="entry name" value="DEHYDROGENASE/REDUCTASE SDR FAMILY MEMBER 12"/>
    <property type="match status" value="1"/>
</dbReference>
<dbReference type="SUPFAM" id="SSF51735">
    <property type="entry name" value="NAD(P)-binding Rossmann-fold domains"/>
    <property type="match status" value="1"/>
</dbReference>
<gene>
    <name evidence="1" type="ORF">BJY28_001104</name>
</gene>
<keyword evidence="2" id="KW-1185">Reference proteome</keyword>